<dbReference type="AlphaFoldDB" id="A0A1R3V9D0"/>
<dbReference type="RefSeq" id="WP_077379698.1">
    <property type="nucleotide sequence ID" value="NZ_FTPD01000022.1"/>
</dbReference>
<protein>
    <recommendedName>
        <fullName evidence="3">DUF3606 domain-containing protein</fullName>
    </recommendedName>
</protein>
<dbReference type="Pfam" id="PF12244">
    <property type="entry name" value="DUF3606"/>
    <property type="match status" value="1"/>
</dbReference>
<proteinExistence type="predicted"/>
<accession>A0A1R3V9D0</accession>
<dbReference type="InterPro" id="IPR022037">
    <property type="entry name" value="DUF3606"/>
</dbReference>
<organism evidence="1 2">
    <name type="scientific">Mesorhizobium prunaredense</name>
    <dbReference type="NCBI Taxonomy" id="1631249"/>
    <lineage>
        <taxon>Bacteria</taxon>
        <taxon>Pseudomonadati</taxon>
        <taxon>Pseudomonadota</taxon>
        <taxon>Alphaproteobacteria</taxon>
        <taxon>Hyphomicrobiales</taxon>
        <taxon>Phyllobacteriaceae</taxon>
        <taxon>Mesorhizobium</taxon>
    </lineage>
</organism>
<reference evidence="2" key="1">
    <citation type="submission" date="2017-01" db="EMBL/GenBank/DDBJ databases">
        <authorList>
            <person name="Brunel B."/>
        </authorList>
    </citation>
    <scope>NUCLEOTIDE SEQUENCE [LARGE SCALE GENOMIC DNA]</scope>
</reference>
<gene>
    <name evidence="1" type="ORF">BQ8794_290119</name>
</gene>
<keyword evidence="2" id="KW-1185">Reference proteome</keyword>
<evidence type="ECO:0000313" key="1">
    <source>
        <dbReference type="EMBL" id="SIT56509.1"/>
    </source>
</evidence>
<evidence type="ECO:0008006" key="3">
    <source>
        <dbReference type="Google" id="ProtNLM"/>
    </source>
</evidence>
<dbReference type="Proteomes" id="UP000188388">
    <property type="component" value="Unassembled WGS sequence"/>
</dbReference>
<evidence type="ECO:0000313" key="2">
    <source>
        <dbReference type="Proteomes" id="UP000188388"/>
    </source>
</evidence>
<dbReference type="EMBL" id="FTPD01000022">
    <property type="protein sequence ID" value="SIT56509.1"/>
    <property type="molecule type" value="Genomic_DNA"/>
</dbReference>
<sequence length="94" mass="10299">MAADAAKLYPRHRDRISGSEDYVVRHFARQNGITPAQVHQLIRRYGSDRAKLVAAAKELRTSLRPDNPKAMLASGRRAGRFSAGVDAGNGLGRQ</sequence>
<name>A0A1R3V9D0_9HYPH</name>